<proteinExistence type="predicted"/>
<evidence type="ECO:0000313" key="3">
    <source>
        <dbReference type="RefSeq" id="XP_017698109.2"/>
    </source>
</evidence>
<dbReference type="RefSeq" id="XP_017698109.2">
    <property type="nucleotide sequence ID" value="XM_017842620.3"/>
</dbReference>
<dbReference type="Gene3D" id="1.10.238.10">
    <property type="entry name" value="EF-hand"/>
    <property type="match status" value="1"/>
</dbReference>
<dbReference type="GeneID" id="108511293"/>
<evidence type="ECO:0000313" key="2">
    <source>
        <dbReference type="Proteomes" id="UP000228380"/>
    </source>
</evidence>
<organism evidence="2 3">
    <name type="scientific">Phoenix dactylifera</name>
    <name type="common">Date palm</name>
    <dbReference type="NCBI Taxonomy" id="42345"/>
    <lineage>
        <taxon>Eukaryota</taxon>
        <taxon>Viridiplantae</taxon>
        <taxon>Streptophyta</taxon>
        <taxon>Embryophyta</taxon>
        <taxon>Tracheophyta</taxon>
        <taxon>Spermatophyta</taxon>
        <taxon>Magnoliopsida</taxon>
        <taxon>Liliopsida</taxon>
        <taxon>Arecaceae</taxon>
        <taxon>Coryphoideae</taxon>
        <taxon>Phoeniceae</taxon>
        <taxon>Phoenix</taxon>
    </lineage>
</organism>
<gene>
    <name evidence="3" type="primary">LOC108511293</name>
</gene>
<dbReference type="AlphaFoldDB" id="A0A8B7MTQ7"/>
<evidence type="ECO:0000259" key="1">
    <source>
        <dbReference type="PROSITE" id="PS50222"/>
    </source>
</evidence>
<dbReference type="SUPFAM" id="SSF47473">
    <property type="entry name" value="EF-hand"/>
    <property type="match status" value="1"/>
</dbReference>
<dbReference type="Proteomes" id="UP000228380">
    <property type="component" value="Chromosome 7"/>
</dbReference>
<dbReference type="KEGG" id="pda:108511293"/>
<dbReference type="InterPro" id="IPR011992">
    <property type="entry name" value="EF-hand-dom_pair"/>
</dbReference>
<dbReference type="InterPro" id="IPR002048">
    <property type="entry name" value="EF_hand_dom"/>
</dbReference>
<keyword evidence="2" id="KW-1185">Reference proteome</keyword>
<accession>A0A8B7MTQ7</accession>
<dbReference type="PROSITE" id="PS50222">
    <property type="entry name" value="EF_HAND_2"/>
    <property type="match status" value="1"/>
</dbReference>
<feature type="domain" description="EF-hand" evidence="1">
    <location>
        <begin position="14"/>
        <end position="49"/>
    </location>
</feature>
<reference evidence="3" key="2">
    <citation type="submission" date="2025-08" db="UniProtKB">
        <authorList>
            <consortium name="RefSeq"/>
        </authorList>
    </citation>
    <scope>IDENTIFICATION</scope>
    <source>
        <tissue evidence="3">Young leaves</tissue>
    </source>
</reference>
<reference evidence="2" key="1">
    <citation type="journal article" date="2019" name="Nat. Commun.">
        <title>Genome-wide association mapping of date palm fruit traits.</title>
        <authorList>
            <person name="Hazzouri K.M."/>
            <person name="Gros-Balthazard M."/>
            <person name="Flowers J.M."/>
            <person name="Copetti D."/>
            <person name="Lemansour A."/>
            <person name="Lebrun M."/>
            <person name="Masmoudi K."/>
            <person name="Ferrand S."/>
            <person name="Dhar M.I."/>
            <person name="Fresquez Z.A."/>
            <person name="Rosas U."/>
            <person name="Zhang J."/>
            <person name="Talag J."/>
            <person name="Lee S."/>
            <person name="Kudrna D."/>
            <person name="Powell R.F."/>
            <person name="Leitch I.J."/>
            <person name="Krueger R.R."/>
            <person name="Wing R.A."/>
            <person name="Amiri K.M.A."/>
            <person name="Purugganan M.D."/>
        </authorList>
    </citation>
    <scope>NUCLEOTIDE SEQUENCE [LARGE SCALE GENOMIC DNA]</scope>
    <source>
        <strain evidence="2">cv. Khalas</strain>
    </source>
</reference>
<protein>
    <submittedName>
        <fullName evidence="3">EH domain-containing protein 2-like isoform X2</fullName>
    </submittedName>
</protein>
<sequence length="75" mass="8516">MGIVSSPISTCSRKHQKIYQEWFFLADSDGEGRITGNDAIEFFAMSKLSRPELQQMHNCVVCKVYKKENEPGSDT</sequence>
<name>A0A8B7MTQ7_PHODC</name>
<dbReference type="GO" id="GO:0005509">
    <property type="term" value="F:calcium ion binding"/>
    <property type="evidence" value="ECO:0007669"/>
    <property type="project" value="InterPro"/>
</dbReference>